<feature type="compositionally biased region" description="Basic and acidic residues" evidence="1">
    <location>
        <begin position="491"/>
        <end position="514"/>
    </location>
</feature>
<accession>A0A0C2Y4A0</accession>
<evidence type="ECO:0000256" key="1">
    <source>
        <dbReference type="SAM" id="MobiDB-lite"/>
    </source>
</evidence>
<feature type="region of interest" description="Disordered" evidence="1">
    <location>
        <begin position="340"/>
        <end position="423"/>
    </location>
</feature>
<dbReference type="EMBL" id="KN831773">
    <property type="protein sequence ID" value="KIM44653.1"/>
    <property type="molecule type" value="Genomic_DNA"/>
</dbReference>
<dbReference type="Proteomes" id="UP000053424">
    <property type="component" value="Unassembled WGS sequence"/>
</dbReference>
<organism evidence="2 3">
    <name type="scientific">Hebeloma cylindrosporum</name>
    <dbReference type="NCBI Taxonomy" id="76867"/>
    <lineage>
        <taxon>Eukaryota</taxon>
        <taxon>Fungi</taxon>
        <taxon>Dikarya</taxon>
        <taxon>Basidiomycota</taxon>
        <taxon>Agaricomycotina</taxon>
        <taxon>Agaricomycetes</taxon>
        <taxon>Agaricomycetidae</taxon>
        <taxon>Agaricales</taxon>
        <taxon>Agaricineae</taxon>
        <taxon>Hymenogastraceae</taxon>
        <taxon>Hebeloma</taxon>
    </lineage>
</organism>
<proteinExistence type="predicted"/>
<feature type="compositionally biased region" description="Polar residues" evidence="1">
    <location>
        <begin position="473"/>
        <end position="488"/>
    </location>
</feature>
<sequence>MSSLNIALLAGSTPTQLLLSESVTLDSLSSTSSCSLPEFPGCKPQTFSMVGLGDCLKMFSGDQTKPGRATVPDATASTRVVITAPTPPRLKFLLKECLSISKWAETSAGWRAPGHIPWGSSEETSLTQWIPEGSVISPDNLSLALWKSRGGFGEPRSRPSRLPNPIMDLCTGRDSMDVELDDVMSELKSLRSLFQTPIEGDHELSEPFLTSRLHNLTVPSLVVSNSHCTFPIALESSRSISRFNAVPLAHRRGKKVSPLIFAQQEKLKELSYPGIPTAFLGSQSPHTPLMEPQKFDNRPILGFEDMINNLRLQCLTMNLQTPPPDESWNSRSATVVPVSLGSPKKNLADQKQTAHGKTVRDLKSPLQRPLIQPKDAPARPKKIPSGISVQPKRRNAQTSALVSSPKPKPTNLRARSPSKRVEVVNPKPRVIGQGPLASRVLRSAMVKVEASGPRSPVKNVRFVLTSRDLDKGASSTKLSNAVPSTVSRNPLLEHSERQKLPEGPDPAPRRELAKFGHRSTSPLARGDAPKLSVESRETRFRNSLPTRFKRRENSVTVNPSYTKTPDSSEKDKVSSRMSTQSLGRSSLGRIMRGPMFSAWDNKRATIALSAQSRLDENVLRRESQIPSFVEKKSRMPVPLRNIFTRFK</sequence>
<keyword evidence="3" id="KW-1185">Reference proteome</keyword>
<evidence type="ECO:0000313" key="3">
    <source>
        <dbReference type="Proteomes" id="UP000053424"/>
    </source>
</evidence>
<dbReference type="HOGENOM" id="CLU_397467_0_0_1"/>
<reference evidence="3" key="2">
    <citation type="submission" date="2015-01" db="EMBL/GenBank/DDBJ databases">
        <title>Evolutionary Origins and Diversification of the Mycorrhizal Mutualists.</title>
        <authorList>
            <consortium name="DOE Joint Genome Institute"/>
            <consortium name="Mycorrhizal Genomics Consortium"/>
            <person name="Kohler A."/>
            <person name="Kuo A."/>
            <person name="Nagy L.G."/>
            <person name="Floudas D."/>
            <person name="Copeland A."/>
            <person name="Barry K.W."/>
            <person name="Cichocki N."/>
            <person name="Veneault-Fourrey C."/>
            <person name="LaButti K."/>
            <person name="Lindquist E.A."/>
            <person name="Lipzen A."/>
            <person name="Lundell T."/>
            <person name="Morin E."/>
            <person name="Murat C."/>
            <person name="Riley R."/>
            <person name="Ohm R."/>
            <person name="Sun H."/>
            <person name="Tunlid A."/>
            <person name="Henrissat B."/>
            <person name="Grigoriev I.V."/>
            <person name="Hibbett D.S."/>
            <person name="Martin F."/>
        </authorList>
    </citation>
    <scope>NUCLEOTIDE SEQUENCE [LARGE SCALE GENOMIC DNA]</scope>
    <source>
        <strain evidence="3">h7</strain>
    </source>
</reference>
<gene>
    <name evidence="2" type="ORF">M413DRAFT_25105</name>
</gene>
<protein>
    <submittedName>
        <fullName evidence="2">Uncharacterized protein</fullName>
    </submittedName>
</protein>
<dbReference type="AlphaFoldDB" id="A0A0C2Y4A0"/>
<feature type="region of interest" description="Disordered" evidence="1">
    <location>
        <begin position="471"/>
        <end position="582"/>
    </location>
</feature>
<dbReference type="OrthoDB" id="2646484at2759"/>
<name>A0A0C2Y4A0_HEBCY</name>
<reference evidence="2 3" key="1">
    <citation type="submission" date="2014-04" db="EMBL/GenBank/DDBJ databases">
        <authorList>
            <consortium name="DOE Joint Genome Institute"/>
            <person name="Kuo A."/>
            <person name="Gay G."/>
            <person name="Dore J."/>
            <person name="Kohler A."/>
            <person name="Nagy L.G."/>
            <person name="Floudas D."/>
            <person name="Copeland A."/>
            <person name="Barry K.W."/>
            <person name="Cichocki N."/>
            <person name="Veneault-Fourrey C."/>
            <person name="LaButti K."/>
            <person name="Lindquist E.A."/>
            <person name="Lipzen A."/>
            <person name="Lundell T."/>
            <person name="Morin E."/>
            <person name="Murat C."/>
            <person name="Sun H."/>
            <person name="Tunlid A."/>
            <person name="Henrissat B."/>
            <person name="Grigoriev I.V."/>
            <person name="Hibbett D.S."/>
            <person name="Martin F."/>
            <person name="Nordberg H.P."/>
            <person name="Cantor M.N."/>
            <person name="Hua S.X."/>
        </authorList>
    </citation>
    <scope>NUCLEOTIDE SEQUENCE [LARGE SCALE GENOMIC DNA]</scope>
    <source>
        <strain evidence="3">h7</strain>
    </source>
</reference>
<feature type="compositionally biased region" description="Polar residues" evidence="1">
    <location>
        <begin position="554"/>
        <end position="565"/>
    </location>
</feature>
<evidence type="ECO:0000313" key="2">
    <source>
        <dbReference type="EMBL" id="KIM44653.1"/>
    </source>
</evidence>